<feature type="compositionally biased region" description="Acidic residues" evidence="1">
    <location>
        <begin position="162"/>
        <end position="172"/>
    </location>
</feature>
<organism evidence="2 3">
    <name type="scientific">Rhypophila decipiens</name>
    <dbReference type="NCBI Taxonomy" id="261697"/>
    <lineage>
        <taxon>Eukaryota</taxon>
        <taxon>Fungi</taxon>
        <taxon>Dikarya</taxon>
        <taxon>Ascomycota</taxon>
        <taxon>Pezizomycotina</taxon>
        <taxon>Sordariomycetes</taxon>
        <taxon>Sordariomycetidae</taxon>
        <taxon>Sordariales</taxon>
        <taxon>Naviculisporaceae</taxon>
        <taxon>Rhypophila</taxon>
    </lineage>
</organism>
<dbReference type="Proteomes" id="UP001301769">
    <property type="component" value="Unassembled WGS sequence"/>
</dbReference>
<name>A0AAN7BDG8_9PEZI</name>
<feature type="region of interest" description="Disordered" evidence="1">
    <location>
        <begin position="75"/>
        <end position="218"/>
    </location>
</feature>
<dbReference type="EMBL" id="MU858063">
    <property type="protein sequence ID" value="KAK4217000.1"/>
    <property type="molecule type" value="Genomic_DNA"/>
</dbReference>
<feature type="compositionally biased region" description="Low complexity" evidence="1">
    <location>
        <begin position="84"/>
        <end position="96"/>
    </location>
</feature>
<dbReference type="AlphaFoldDB" id="A0AAN7BDG8"/>
<gene>
    <name evidence="2" type="ORF">QBC37DRAFT_370424</name>
</gene>
<feature type="compositionally biased region" description="Basic and acidic residues" evidence="1">
    <location>
        <begin position="196"/>
        <end position="206"/>
    </location>
</feature>
<proteinExistence type="predicted"/>
<reference evidence="2" key="2">
    <citation type="submission" date="2023-05" db="EMBL/GenBank/DDBJ databases">
        <authorList>
            <consortium name="Lawrence Berkeley National Laboratory"/>
            <person name="Steindorff A."/>
            <person name="Hensen N."/>
            <person name="Bonometti L."/>
            <person name="Westerberg I."/>
            <person name="Brannstrom I.O."/>
            <person name="Guillou S."/>
            <person name="Cros-Aarteil S."/>
            <person name="Calhoun S."/>
            <person name="Haridas S."/>
            <person name="Kuo A."/>
            <person name="Mondo S."/>
            <person name="Pangilinan J."/>
            <person name="Riley R."/>
            <person name="Labutti K."/>
            <person name="Andreopoulos B."/>
            <person name="Lipzen A."/>
            <person name="Chen C."/>
            <person name="Yanf M."/>
            <person name="Daum C."/>
            <person name="Ng V."/>
            <person name="Clum A."/>
            <person name="Ohm R."/>
            <person name="Martin F."/>
            <person name="Silar P."/>
            <person name="Natvig D."/>
            <person name="Lalanne C."/>
            <person name="Gautier V."/>
            <person name="Ament-Velasquez S.L."/>
            <person name="Kruys A."/>
            <person name="Hutchinson M.I."/>
            <person name="Powell A.J."/>
            <person name="Barry K."/>
            <person name="Miller A.N."/>
            <person name="Grigoriev I.V."/>
            <person name="Debuchy R."/>
            <person name="Gladieux P."/>
            <person name="Thoren M.H."/>
            <person name="Johannesson H."/>
        </authorList>
    </citation>
    <scope>NUCLEOTIDE SEQUENCE</scope>
    <source>
        <strain evidence="2">PSN293</strain>
    </source>
</reference>
<evidence type="ECO:0000313" key="2">
    <source>
        <dbReference type="EMBL" id="KAK4217000.1"/>
    </source>
</evidence>
<keyword evidence="3" id="KW-1185">Reference proteome</keyword>
<protein>
    <submittedName>
        <fullName evidence="2">Uncharacterized protein</fullName>
    </submittedName>
</protein>
<feature type="compositionally biased region" description="Polar residues" evidence="1">
    <location>
        <begin position="209"/>
        <end position="218"/>
    </location>
</feature>
<sequence>MPPVTTESLPVDLNNIHSQLVRSAWDLGEALQGLQAAIAAGILDGPQRAKMREVLDIHKQYWDRFDAEDMATDVDAPVDHGNQVDGDPGPVSSSSPARKRRHSSLDEEDSSSHDKKRLKMSPLPEDFDFGNLLADTVERSDENDPDDLSVYSDSEFKLPPAIDEETEEETEEGQQVQQEPEYDGDDDDYDDDDGKDQDTDHDKDHWPASSISRTLSPSPVVVQTTRKYNWLATVLNPVAVVQHDAPRHL</sequence>
<evidence type="ECO:0000256" key="1">
    <source>
        <dbReference type="SAM" id="MobiDB-lite"/>
    </source>
</evidence>
<accession>A0AAN7BDG8</accession>
<comment type="caution">
    <text evidence="2">The sequence shown here is derived from an EMBL/GenBank/DDBJ whole genome shotgun (WGS) entry which is preliminary data.</text>
</comment>
<reference evidence="2" key="1">
    <citation type="journal article" date="2023" name="Mol. Phylogenet. Evol.">
        <title>Genome-scale phylogeny and comparative genomics of the fungal order Sordariales.</title>
        <authorList>
            <person name="Hensen N."/>
            <person name="Bonometti L."/>
            <person name="Westerberg I."/>
            <person name="Brannstrom I.O."/>
            <person name="Guillou S."/>
            <person name="Cros-Aarteil S."/>
            <person name="Calhoun S."/>
            <person name="Haridas S."/>
            <person name="Kuo A."/>
            <person name="Mondo S."/>
            <person name="Pangilinan J."/>
            <person name="Riley R."/>
            <person name="LaButti K."/>
            <person name="Andreopoulos B."/>
            <person name="Lipzen A."/>
            <person name="Chen C."/>
            <person name="Yan M."/>
            <person name="Daum C."/>
            <person name="Ng V."/>
            <person name="Clum A."/>
            <person name="Steindorff A."/>
            <person name="Ohm R.A."/>
            <person name="Martin F."/>
            <person name="Silar P."/>
            <person name="Natvig D.O."/>
            <person name="Lalanne C."/>
            <person name="Gautier V."/>
            <person name="Ament-Velasquez S.L."/>
            <person name="Kruys A."/>
            <person name="Hutchinson M.I."/>
            <person name="Powell A.J."/>
            <person name="Barry K."/>
            <person name="Miller A.N."/>
            <person name="Grigoriev I.V."/>
            <person name="Debuchy R."/>
            <person name="Gladieux P."/>
            <person name="Hiltunen Thoren M."/>
            <person name="Johannesson H."/>
        </authorList>
    </citation>
    <scope>NUCLEOTIDE SEQUENCE</scope>
    <source>
        <strain evidence="2">PSN293</strain>
    </source>
</reference>
<evidence type="ECO:0000313" key="3">
    <source>
        <dbReference type="Proteomes" id="UP001301769"/>
    </source>
</evidence>
<feature type="compositionally biased region" description="Acidic residues" evidence="1">
    <location>
        <begin position="180"/>
        <end position="195"/>
    </location>
</feature>